<evidence type="ECO:0000256" key="10">
    <source>
        <dbReference type="PROSITE-ProRule" id="PRU00089"/>
    </source>
</evidence>
<dbReference type="Pfam" id="PF16159">
    <property type="entry name" value="FOXP-CC"/>
    <property type="match status" value="1"/>
</dbReference>
<feature type="region of interest" description="Disordered" evidence="11">
    <location>
        <begin position="381"/>
        <end position="432"/>
    </location>
</feature>
<feature type="region of interest" description="Disordered" evidence="11">
    <location>
        <begin position="101"/>
        <end position="150"/>
    </location>
</feature>
<feature type="compositionally biased region" description="Polar residues" evidence="11">
    <location>
        <begin position="1"/>
        <end position="28"/>
    </location>
</feature>
<feature type="region of interest" description="Disordered" evidence="11">
    <location>
        <begin position="593"/>
        <end position="668"/>
    </location>
</feature>
<keyword evidence="3" id="KW-0479">Metal-binding</keyword>
<sequence>MMQESASETISNSSMSQNGMSTLSSQLDAGSRDGRSSGDTSSEVSTVELLHLQQQQALQAARQLLLQQPGSGLKSPKNNDKQRPLQTIRNARQLTICDGREETHPLTHPLSYYTLHTPTGTQRDREREREREREKVEDRGRQQQQQQQQQHQQQLAAQQLVFQQQLLQMQQLQQQQHLLNMQRQGLLSLPPGPGQPTLPGQSLPPAGLSPAELQQLWKDVTGGHTIEDNGLKHSGLDLSTTNSSSTTSSTTSKASPPISHHPISNGQSPALNNRRESSLHEETGASHSHSLYGHGVCKWPGCESVCEDFGQFLKHLNSEHALDDRSTAQCRVQMQVVQQLEIQLSKERERLQAMMAHLHMRPSEPKPSPKPLNLVSSITMSKNLPSASPPNLPQTPTTPTAPVTPLSQMPQVPSVLSPANVPSMGAMRRRHSDKYSMPLSSEIAPNYEFYKNADVRPPFTYATLIRQAIMDSKDMQLTLNEIYSWFTRTFAYFRRNAATWKNAVRHNLSLHKCFVRVENVKGAVWTVDEMEYQKRRSQKITGSPTLVKNLPSSLGYGAALNASLQAALAETSLPLLGNAALMNSSASGLLQSSTHDELNGTLDHLDTNGHSSPGYSPQTHMPPVHVKEEPLNMDDDDCPMSLVTTANHSPELEEERELEEGNLSEDLE</sequence>
<evidence type="ECO:0000256" key="4">
    <source>
        <dbReference type="ARBA" id="ARBA00022771"/>
    </source>
</evidence>
<feature type="compositionally biased region" description="Basic and acidic residues" evidence="11">
    <location>
        <begin position="594"/>
        <end position="607"/>
    </location>
</feature>
<keyword evidence="8" id="KW-0804">Transcription</keyword>
<proteinExistence type="predicted"/>
<keyword evidence="7 10" id="KW-0238">DNA-binding</keyword>
<evidence type="ECO:0000256" key="1">
    <source>
        <dbReference type="ARBA" id="ARBA00004123"/>
    </source>
</evidence>
<dbReference type="Gene3D" id="1.10.10.10">
    <property type="entry name" value="Winged helix-like DNA-binding domain superfamily/Winged helix DNA-binding domain"/>
    <property type="match status" value="1"/>
</dbReference>
<feature type="compositionally biased region" description="Polar residues" evidence="11">
    <location>
        <begin position="608"/>
        <end position="619"/>
    </location>
</feature>
<feature type="region of interest" description="Disordered" evidence="11">
    <location>
        <begin position="1"/>
        <end position="44"/>
    </location>
</feature>
<feature type="region of interest" description="Disordered" evidence="11">
    <location>
        <begin position="224"/>
        <end position="290"/>
    </location>
</feature>
<dbReference type="Proteomes" id="UP001501920">
    <property type="component" value="Chromosome 1"/>
</dbReference>
<evidence type="ECO:0000256" key="8">
    <source>
        <dbReference type="ARBA" id="ARBA00023163"/>
    </source>
</evidence>
<dbReference type="PROSITE" id="PS50039">
    <property type="entry name" value="FORK_HEAD_3"/>
    <property type="match status" value="1"/>
</dbReference>
<dbReference type="InterPro" id="IPR036390">
    <property type="entry name" value="WH_DNA-bd_sf"/>
</dbReference>
<dbReference type="PRINTS" id="PR00053">
    <property type="entry name" value="FORKHEAD"/>
</dbReference>
<evidence type="ECO:0000313" key="14">
    <source>
        <dbReference type="Proteomes" id="UP001501920"/>
    </source>
</evidence>
<dbReference type="Gene3D" id="1.20.5.340">
    <property type="match status" value="1"/>
</dbReference>
<dbReference type="PANTHER" id="PTHR45796:SF1">
    <property type="entry name" value="FORKHEAD BOX PROTEIN P2"/>
    <property type="match status" value="1"/>
</dbReference>
<keyword evidence="5" id="KW-0862">Zinc</keyword>
<dbReference type="InterPro" id="IPR036388">
    <property type="entry name" value="WH-like_DNA-bd_sf"/>
</dbReference>
<feature type="compositionally biased region" description="Basic and acidic residues" evidence="11">
    <location>
        <begin position="225"/>
        <end position="235"/>
    </location>
</feature>
<dbReference type="GO" id="GO:0000978">
    <property type="term" value="F:RNA polymerase II cis-regulatory region sequence-specific DNA binding"/>
    <property type="evidence" value="ECO:0007669"/>
    <property type="project" value="TreeGrafter"/>
</dbReference>
<dbReference type="FunFam" id="1.10.10.10:FF:000010">
    <property type="entry name" value="Forkhead box P2 isoform B"/>
    <property type="match status" value="1"/>
</dbReference>
<dbReference type="InterPro" id="IPR032354">
    <property type="entry name" value="FOXP-CC"/>
</dbReference>
<feature type="domain" description="Fork-head" evidence="12">
    <location>
        <begin position="456"/>
        <end position="529"/>
    </location>
</feature>
<feature type="region of interest" description="Disordered" evidence="11">
    <location>
        <begin position="185"/>
        <end position="208"/>
    </location>
</feature>
<feature type="compositionally biased region" description="Low complexity" evidence="11">
    <location>
        <begin position="394"/>
        <end position="405"/>
    </location>
</feature>
<reference evidence="13" key="3">
    <citation type="submission" date="2025-09" db="UniProtKB">
        <authorList>
            <consortium name="Ensembl"/>
        </authorList>
    </citation>
    <scope>IDENTIFICATION</scope>
</reference>
<feature type="compositionally biased region" description="Basic and acidic residues" evidence="11">
    <location>
        <begin position="122"/>
        <end position="141"/>
    </location>
</feature>
<evidence type="ECO:0000256" key="7">
    <source>
        <dbReference type="ARBA" id="ARBA00023125"/>
    </source>
</evidence>
<evidence type="ECO:0000256" key="9">
    <source>
        <dbReference type="ARBA" id="ARBA00023242"/>
    </source>
</evidence>
<evidence type="ECO:0000259" key="12">
    <source>
        <dbReference type="PROSITE" id="PS50039"/>
    </source>
</evidence>
<dbReference type="SMART" id="SM00339">
    <property type="entry name" value="FH"/>
    <property type="match status" value="1"/>
</dbReference>
<dbReference type="SUPFAM" id="SSF46785">
    <property type="entry name" value="Winged helix' DNA-binding domain"/>
    <property type="match status" value="1"/>
</dbReference>
<keyword evidence="14" id="KW-1185">Reference proteome</keyword>
<dbReference type="FunFam" id="1.20.5.340:FF:000005">
    <property type="entry name" value="Forkhead box P1, isoform CRA_f"/>
    <property type="match status" value="1"/>
</dbReference>
<keyword evidence="9 10" id="KW-0539">Nucleus</keyword>
<feature type="compositionally biased region" description="Polar residues" evidence="11">
    <location>
        <begin position="262"/>
        <end position="271"/>
    </location>
</feature>
<dbReference type="GeneTree" id="ENSGT00940000155480"/>
<feature type="compositionally biased region" description="Basic and acidic residues" evidence="11">
    <location>
        <begin position="273"/>
        <end position="284"/>
    </location>
</feature>
<keyword evidence="4" id="KW-0863">Zinc-finger</keyword>
<dbReference type="InterPro" id="IPR047412">
    <property type="entry name" value="FH_FOXP1_P2"/>
</dbReference>
<reference evidence="13" key="2">
    <citation type="submission" date="2025-08" db="UniProtKB">
        <authorList>
            <consortium name="Ensembl"/>
        </authorList>
    </citation>
    <scope>IDENTIFICATION</scope>
</reference>
<dbReference type="Ensembl" id="ENSPNAT00000059898.1">
    <property type="protein sequence ID" value="ENSPNAP00000057392.1"/>
    <property type="gene ID" value="ENSPNAG00000027970.2"/>
</dbReference>
<dbReference type="GO" id="GO:0005634">
    <property type="term" value="C:nucleus"/>
    <property type="evidence" value="ECO:0007669"/>
    <property type="project" value="UniProtKB-SubCell"/>
</dbReference>
<feature type="compositionally biased region" description="Acidic residues" evidence="11">
    <location>
        <begin position="652"/>
        <end position="668"/>
    </location>
</feature>
<keyword evidence="2" id="KW-0678">Repressor</keyword>
<protein>
    <recommendedName>
        <fullName evidence="12">Fork-head domain-containing protein</fullName>
    </recommendedName>
</protein>
<dbReference type="AlphaFoldDB" id="A0AAR2K4J6"/>
<name>A0AAR2K4J6_PYGNA</name>
<dbReference type="PROSITE" id="PS00658">
    <property type="entry name" value="FORK_HEAD_2"/>
    <property type="match status" value="1"/>
</dbReference>
<feature type="DNA-binding region" description="Fork-head" evidence="10">
    <location>
        <begin position="456"/>
        <end position="529"/>
    </location>
</feature>
<dbReference type="InterPro" id="IPR001766">
    <property type="entry name" value="Fork_head_dom"/>
</dbReference>
<dbReference type="GO" id="GO:0001227">
    <property type="term" value="F:DNA-binding transcription repressor activity, RNA polymerase II-specific"/>
    <property type="evidence" value="ECO:0007669"/>
    <property type="project" value="TreeGrafter"/>
</dbReference>
<gene>
    <name evidence="13" type="primary">FOXP2</name>
</gene>
<reference evidence="13 14" key="1">
    <citation type="submission" date="2020-10" db="EMBL/GenBank/DDBJ databases">
        <title>Pygocentrus nattereri (red-bellied piranha) genome, fPygNat1, primary haplotype.</title>
        <authorList>
            <person name="Myers G."/>
            <person name="Meyer A."/>
            <person name="Karagic N."/>
            <person name="Pippel M."/>
            <person name="Winkler S."/>
            <person name="Tracey A."/>
            <person name="Wood J."/>
            <person name="Formenti G."/>
            <person name="Howe K."/>
            <person name="Fedrigo O."/>
            <person name="Jarvis E.D."/>
        </authorList>
    </citation>
    <scope>NUCLEOTIDE SEQUENCE [LARGE SCALE GENOMIC DNA]</scope>
</reference>
<evidence type="ECO:0000256" key="11">
    <source>
        <dbReference type="SAM" id="MobiDB-lite"/>
    </source>
</evidence>
<evidence type="ECO:0000256" key="6">
    <source>
        <dbReference type="ARBA" id="ARBA00023015"/>
    </source>
</evidence>
<organism evidence="13 14">
    <name type="scientific">Pygocentrus nattereri</name>
    <name type="common">Red-bellied piranha</name>
    <dbReference type="NCBI Taxonomy" id="42514"/>
    <lineage>
        <taxon>Eukaryota</taxon>
        <taxon>Metazoa</taxon>
        <taxon>Chordata</taxon>
        <taxon>Craniata</taxon>
        <taxon>Vertebrata</taxon>
        <taxon>Euteleostomi</taxon>
        <taxon>Actinopterygii</taxon>
        <taxon>Neopterygii</taxon>
        <taxon>Teleostei</taxon>
        <taxon>Ostariophysi</taxon>
        <taxon>Characiformes</taxon>
        <taxon>Characoidei</taxon>
        <taxon>Pygocentrus</taxon>
    </lineage>
</organism>
<feature type="compositionally biased region" description="Low complexity" evidence="11">
    <location>
        <begin position="239"/>
        <end position="252"/>
    </location>
</feature>
<evidence type="ECO:0000256" key="3">
    <source>
        <dbReference type="ARBA" id="ARBA00022723"/>
    </source>
</evidence>
<evidence type="ECO:0000256" key="5">
    <source>
        <dbReference type="ARBA" id="ARBA00022833"/>
    </source>
</evidence>
<dbReference type="InterPro" id="IPR050998">
    <property type="entry name" value="FOXP"/>
</dbReference>
<accession>A0AAR2K4J6</accession>
<dbReference type="CDD" id="cd20065">
    <property type="entry name" value="FH_FOXP2"/>
    <property type="match status" value="1"/>
</dbReference>
<dbReference type="GO" id="GO:0008270">
    <property type="term" value="F:zinc ion binding"/>
    <property type="evidence" value="ECO:0007669"/>
    <property type="project" value="UniProtKB-KW"/>
</dbReference>
<dbReference type="InterPro" id="IPR030456">
    <property type="entry name" value="TF_fork_head_CS_2"/>
</dbReference>
<dbReference type="Pfam" id="PF00250">
    <property type="entry name" value="Forkhead"/>
    <property type="match status" value="1"/>
</dbReference>
<dbReference type="PANTHER" id="PTHR45796">
    <property type="entry name" value="FORKHEAD BOX P, ISOFORM C"/>
    <property type="match status" value="1"/>
</dbReference>
<keyword evidence="6" id="KW-0805">Transcription regulation</keyword>
<comment type="subcellular location">
    <subcellularLocation>
        <location evidence="1 10">Nucleus</location>
    </subcellularLocation>
</comment>
<evidence type="ECO:0000313" key="13">
    <source>
        <dbReference type="Ensembl" id="ENSPNAP00000057392.1"/>
    </source>
</evidence>
<evidence type="ECO:0000256" key="2">
    <source>
        <dbReference type="ARBA" id="ARBA00022491"/>
    </source>
</evidence>